<accession>A0A2H3B9K7</accession>
<evidence type="ECO:0000313" key="1">
    <source>
        <dbReference type="EMBL" id="PBK60533.1"/>
    </source>
</evidence>
<dbReference type="AlphaFoldDB" id="A0A2H3B9K7"/>
<gene>
    <name evidence="1" type="ORF">ARMSODRAFT_1026422</name>
</gene>
<evidence type="ECO:0000313" key="2">
    <source>
        <dbReference type="Proteomes" id="UP000218334"/>
    </source>
</evidence>
<keyword evidence="2" id="KW-1185">Reference proteome</keyword>
<name>A0A2H3B9K7_9AGAR</name>
<dbReference type="EMBL" id="KZ293485">
    <property type="protein sequence ID" value="PBK60533.1"/>
    <property type="molecule type" value="Genomic_DNA"/>
</dbReference>
<dbReference type="Proteomes" id="UP000218334">
    <property type="component" value="Unassembled WGS sequence"/>
</dbReference>
<proteinExistence type="predicted"/>
<sequence>MTPPSLQQNTRLSGFQCETRLTKITELAPVTALGDFDGIITAGKDNFHSMSSGRTLLRRYVPSSPTPIRSNIHEESSTPAELLADSILTVERDSDRPAQELPRIHPRCTSPKTSLPFSEYLKEAVFSGETEWTVCFAPSAAEFVGQRTVERGSILLIAASTASAMTAITISYPNCYCLCYFPSSVASHRHKSSSSAEEPVVLKLCFTGR</sequence>
<organism evidence="1 2">
    <name type="scientific">Armillaria solidipes</name>
    <dbReference type="NCBI Taxonomy" id="1076256"/>
    <lineage>
        <taxon>Eukaryota</taxon>
        <taxon>Fungi</taxon>
        <taxon>Dikarya</taxon>
        <taxon>Basidiomycota</taxon>
        <taxon>Agaricomycotina</taxon>
        <taxon>Agaricomycetes</taxon>
        <taxon>Agaricomycetidae</taxon>
        <taxon>Agaricales</taxon>
        <taxon>Marasmiineae</taxon>
        <taxon>Physalacriaceae</taxon>
        <taxon>Armillaria</taxon>
    </lineage>
</organism>
<reference evidence="2" key="1">
    <citation type="journal article" date="2017" name="Nat. Ecol. Evol.">
        <title>Genome expansion and lineage-specific genetic innovations in the forest pathogenic fungi Armillaria.</title>
        <authorList>
            <person name="Sipos G."/>
            <person name="Prasanna A.N."/>
            <person name="Walter M.C."/>
            <person name="O'Connor E."/>
            <person name="Balint B."/>
            <person name="Krizsan K."/>
            <person name="Kiss B."/>
            <person name="Hess J."/>
            <person name="Varga T."/>
            <person name="Slot J."/>
            <person name="Riley R."/>
            <person name="Boka B."/>
            <person name="Rigling D."/>
            <person name="Barry K."/>
            <person name="Lee J."/>
            <person name="Mihaltcheva S."/>
            <person name="LaButti K."/>
            <person name="Lipzen A."/>
            <person name="Waldron R."/>
            <person name="Moloney N.M."/>
            <person name="Sperisen C."/>
            <person name="Kredics L."/>
            <person name="Vagvoelgyi C."/>
            <person name="Patrignani A."/>
            <person name="Fitzpatrick D."/>
            <person name="Nagy I."/>
            <person name="Doyle S."/>
            <person name="Anderson J.B."/>
            <person name="Grigoriev I.V."/>
            <person name="Gueldener U."/>
            <person name="Muensterkoetter M."/>
            <person name="Nagy L.G."/>
        </authorList>
    </citation>
    <scope>NUCLEOTIDE SEQUENCE [LARGE SCALE GENOMIC DNA]</scope>
    <source>
        <strain evidence="2">28-4</strain>
    </source>
</reference>
<protein>
    <submittedName>
        <fullName evidence="1">Uncharacterized protein</fullName>
    </submittedName>
</protein>